<proteinExistence type="predicted"/>
<feature type="non-terminal residue" evidence="1">
    <location>
        <position position="1"/>
    </location>
</feature>
<accession>A0AC61S9X8</accession>
<sequence length="93" mass="11135">IDMLYRMQGIESIDLLSKLRLVVLFWEEIEMKNQLFAPLTLYQFYAILFIVVFGLVACLLLYREQKEEAVEEVREFRTKMTKKKLKKAKKSKV</sequence>
<organism evidence="1 2">
    <name type="scientific">Candidatus Methanomarinus sp</name>
    <dbReference type="NCBI Taxonomy" id="3386244"/>
    <lineage>
        <taxon>Archaea</taxon>
        <taxon>Methanobacteriati</taxon>
        <taxon>Methanobacteriota</taxon>
        <taxon>Stenosarchaea group</taxon>
        <taxon>Methanomicrobia</taxon>
        <taxon>Methanosarcinales</taxon>
        <taxon>ANME-2 cluster</taxon>
        <taxon>Candidatus Methanocomedenaceae</taxon>
        <taxon>Candidatus Methanomarinus</taxon>
    </lineage>
</organism>
<dbReference type="EMBL" id="QYBA01000189">
    <property type="protein sequence ID" value="TKY91473.1"/>
    <property type="molecule type" value="Genomic_DNA"/>
</dbReference>
<comment type="caution">
    <text evidence="1">The sequence shown here is derived from an EMBL/GenBank/DDBJ whole genome shotgun (WGS) entry which is preliminary data.</text>
</comment>
<reference evidence="1" key="1">
    <citation type="submission" date="2018-09" db="EMBL/GenBank/DDBJ databases">
        <title>A genomic encyclopedia of anaerobic methanotrophic archaea.</title>
        <authorList>
            <person name="Skennerton C.T."/>
            <person name="Chadwick G.L."/>
            <person name="Laso-Perez R."/>
            <person name="Leu A.O."/>
            <person name="Speth D.R."/>
            <person name="Yu H."/>
            <person name="Morgan-Lang C."/>
            <person name="Hatzenpichler R."/>
            <person name="Goudeau D."/>
            <person name="Malmstrom R."/>
            <person name="Woyke T."/>
            <person name="Hallam S."/>
            <person name="Tyson G.W."/>
            <person name="Wegener G."/>
            <person name="Boetius A."/>
            <person name="Orphan V.J."/>
        </authorList>
    </citation>
    <scope>NUCLEOTIDE SEQUENCE</scope>
    <source>
        <strain evidence="1">CONS3730D10UFb2</strain>
    </source>
</reference>
<dbReference type="Proteomes" id="UP000315423">
    <property type="component" value="Unassembled WGS sequence"/>
</dbReference>
<protein>
    <submittedName>
        <fullName evidence="1">Uncharacterized protein</fullName>
    </submittedName>
</protein>
<evidence type="ECO:0000313" key="2">
    <source>
        <dbReference type="Proteomes" id="UP000315423"/>
    </source>
</evidence>
<evidence type="ECO:0000313" key="1">
    <source>
        <dbReference type="EMBL" id="TKY91473.1"/>
    </source>
</evidence>
<name>A0AC61S9X8_9EURY</name>
<gene>
    <name evidence="1" type="ORF">C5S46_05605</name>
</gene>